<evidence type="ECO:0000313" key="4">
    <source>
        <dbReference type="Proteomes" id="UP000824140"/>
    </source>
</evidence>
<feature type="coiled-coil region" evidence="1">
    <location>
        <begin position="149"/>
        <end position="183"/>
    </location>
</feature>
<evidence type="ECO:0000313" key="3">
    <source>
        <dbReference type="EMBL" id="HIS92534.1"/>
    </source>
</evidence>
<dbReference type="Proteomes" id="UP000824140">
    <property type="component" value="Unassembled WGS sequence"/>
</dbReference>
<dbReference type="Pfam" id="PF26018">
    <property type="entry name" value="BSH_RND_rel"/>
    <property type="match status" value="1"/>
</dbReference>
<reference evidence="3" key="1">
    <citation type="submission" date="2020-10" db="EMBL/GenBank/DDBJ databases">
        <authorList>
            <person name="Gilroy R."/>
        </authorList>
    </citation>
    <scope>NUCLEOTIDE SEQUENCE</scope>
    <source>
        <strain evidence="3">13766</strain>
    </source>
</reference>
<evidence type="ECO:0000259" key="2">
    <source>
        <dbReference type="Pfam" id="PF26018"/>
    </source>
</evidence>
<organism evidence="3 4">
    <name type="scientific">Candidatus Alectryocaccomicrobium excrementavium</name>
    <dbReference type="NCBI Taxonomy" id="2840668"/>
    <lineage>
        <taxon>Bacteria</taxon>
        <taxon>Bacillati</taxon>
        <taxon>Bacillota</taxon>
        <taxon>Clostridia</taxon>
        <taxon>Candidatus Alectryocaccomicrobium</taxon>
    </lineage>
</organism>
<keyword evidence="1" id="KW-0175">Coiled coil</keyword>
<dbReference type="EMBL" id="DVJN01000114">
    <property type="protein sequence ID" value="HIS92534.1"/>
    <property type="molecule type" value="Genomic_DNA"/>
</dbReference>
<dbReference type="AlphaFoldDB" id="A0A9D1K5J2"/>
<evidence type="ECO:0000256" key="1">
    <source>
        <dbReference type="SAM" id="Coils"/>
    </source>
</evidence>
<proteinExistence type="predicted"/>
<feature type="domain" description="RND related barrel-sandwich hybrid" evidence="2">
    <location>
        <begin position="67"/>
        <end position="235"/>
    </location>
</feature>
<sequence>MSKKRITGRFYVFVLVIAVIAFLLVRSVLPMGVAEAVIMLATATDQQYLDAVIVRDETVVSYAGVTRIAYVAAEGSLVEEGDEIAYIYSAGYSEREMERLESTRQEIQEYHKELLSNIVDAQLETLDEEVLTRALDLKALVSGQSRGNLLNLTRQLESAMLTRQEYLRQNKREDLRLNQLYEEEASHLNAIASWRTTETAPRAGVVSFYMDGYEELLTVDNASMLTASDVKNILSTPANQAQLSQAVFRVVDQNRWYLILLASGDSWNPINGQEYSFQFEGYEDLIYNGTIVGIQQSGGEVAALLEVTDPIDALIYRRSGKVIIGTNLSGLSVPNAALVVEAGQTGVRLSDIPGGTFVPVEVLSRGESNTLIKPVVEGALAAGQRVLLK</sequence>
<protein>
    <recommendedName>
        <fullName evidence="2">RND related barrel-sandwich hybrid domain-containing protein</fullName>
    </recommendedName>
</protein>
<reference evidence="3" key="2">
    <citation type="journal article" date="2021" name="PeerJ">
        <title>Extensive microbial diversity within the chicken gut microbiome revealed by metagenomics and culture.</title>
        <authorList>
            <person name="Gilroy R."/>
            <person name="Ravi A."/>
            <person name="Getino M."/>
            <person name="Pursley I."/>
            <person name="Horton D.L."/>
            <person name="Alikhan N.F."/>
            <person name="Baker D."/>
            <person name="Gharbi K."/>
            <person name="Hall N."/>
            <person name="Watson M."/>
            <person name="Adriaenssens E.M."/>
            <person name="Foster-Nyarko E."/>
            <person name="Jarju S."/>
            <person name="Secka A."/>
            <person name="Antonio M."/>
            <person name="Oren A."/>
            <person name="Chaudhuri R.R."/>
            <person name="La Ragione R."/>
            <person name="Hildebrand F."/>
            <person name="Pallen M.J."/>
        </authorList>
    </citation>
    <scope>NUCLEOTIDE SEQUENCE</scope>
    <source>
        <strain evidence="3">13766</strain>
    </source>
</reference>
<comment type="caution">
    <text evidence="3">The sequence shown here is derived from an EMBL/GenBank/DDBJ whole genome shotgun (WGS) entry which is preliminary data.</text>
</comment>
<dbReference type="InterPro" id="IPR058709">
    <property type="entry name" value="BSH_RND-rel"/>
</dbReference>
<accession>A0A9D1K5J2</accession>
<name>A0A9D1K5J2_9FIRM</name>
<gene>
    <name evidence="3" type="ORF">IAA84_05890</name>
</gene>